<protein>
    <submittedName>
        <fullName evidence="1">Uncharacterized protein</fullName>
    </submittedName>
</protein>
<name>A0AAN9SSV0_PSOTE</name>
<proteinExistence type="predicted"/>
<accession>A0AAN9SSV0</accession>
<keyword evidence="2" id="KW-1185">Reference proteome</keyword>
<evidence type="ECO:0000313" key="2">
    <source>
        <dbReference type="Proteomes" id="UP001386955"/>
    </source>
</evidence>
<evidence type="ECO:0000313" key="1">
    <source>
        <dbReference type="EMBL" id="KAK7404792.1"/>
    </source>
</evidence>
<dbReference type="Proteomes" id="UP001386955">
    <property type="component" value="Unassembled WGS sequence"/>
</dbReference>
<sequence>MVPYGRFIAVRATRYNNGVSDRWVKQINPCGVILKVDEVKKDVNEAESWGSGSDKEGGFIIWHLGPEVQAQNLAPYVSVIGGSPTLGLLKEKGPCAQSPSDMLLLHVRVKELGHRDCGGEASRVQRDQSWNFGEDCLVIQLKSDNLPSSLGAIVDGLGENVRSPSLGDVRLLCSVPPVSKQTEEVAGSVVPEQTEEVVGSGVDWSLVGSVCVQDQCLGAASRAMVLAVAIRVPNHVGL</sequence>
<gene>
    <name evidence="1" type="ORF">VNO78_05751</name>
</gene>
<comment type="caution">
    <text evidence="1">The sequence shown here is derived from an EMBL/GenBank/DDBJ whole genome shotgun (WGS) entry which is preliminary data.</text>
</comment>
<dbReference type="AlphaFoldDB" id="A0AAN9SSV0"/>
<organism evidence="1 2">
    <name type="scientific">Psophocarpus tetragonolobus</name>
    <name type="common">Winged bean</name>
    <name type="synonym">Dolichos tetragonolobus</name>
    <dbReference type="NCBI Taxonomy" id="3891"/>
    <lineage>
        <taxon>Eukaryota</taxon>
        <taxon>Viridiplantae</taxon>
        <taxon>Streptophyta</taxon>
        <taxon>Embryophyta</taxon>
        <taxon>Tracheophyta</taxon>
        <taxon>Spermatophyta</taxon>
        <taxon>Magnoliopsida</taxon>
        <taxon>eudicotyledons</taxon>
        <taxon>Gunneridae</taxon>
        <taxon>Pentapetalae</taxon>
        <taxon>rosids</taxon>
        <taxon>fabids</taxon>
        <taxon>Fabales</taxon>
        <taxon>Fabaceae</taxon>
        <taxon>Papilionoideae</taxon>
        <taxon>50 kb inversion clade</taxon>
        <taxon>NPAAA clade</taxon>
        <taxon>indigoferoid/millettioid clade</taxon>
        <taxon>Phaseoleae</taxon>
        <taxon>Psophocarpus</taxon>
    </lineage>
</organism>
<dbReference type="EMBL" id="JAYMYS010000002">
    <property type="protein sequence ID" value="KAK7404792.1"/>
    <property type="molecule type" value="Genomic_DNA"/>
</dbReference>
<reference evidence="1 2" key="1">
    <citation type="submission" date="2024-01" db="EMBL/GenBank/DDBJ databases">
        <title>The genomes of 5 underutilized Papilionoideae crops provide insights into root nodulation and disease resistanc.</title>
        <authorList>
            <person name="Jiang F."/>
        </authorList>
    </citation>
    <scope>NUCLEOTIDE SEQUENCE [LARGE SCALE GENOMIC DNA]</scope>
    <source>
        <strain evidence="1">DUOXIRENSHENG_FW03</strain>
        <tissue evidence="1">Leaves</tissue>
    </source>
</reference>